<dbReference type="CDD" id="cd02440">
    <property type="entry name" value="AdoMet_MTases"/>
    <property type="match status" value="1"/>
</dbReference>
<proteinExistence type="predicted"/>
<dbReference type="InterPro" id="IPR029063">
    <property type="entry name" value="SAM-dependent_MTases_sf"/>
</dbReference>
<dbReference type="AlphaFoldDB" id="A0AAE9ZEV5"/>
<dbReference type="Gene3D" id="3.40.50.150">
    <property type="entry name" value="Vaccinia Virus protein VP39"/>
    <property type="match status" value="1"/>
</dbReference>
<protein>
    <submittedName>
        <fullName evidence="1">Class I SAM-dependent methyltransferase</fullName>
    </submittedName>
</protein>
<reference evidence="1" key="1">
    <citation type="submission" date="2023-02" db="EMBL/GenBank/DDBJ databases">
        <title>Genome sequence of Hyphococcus flavus.</title>
        <authorList>
            <person name="Rong J.-C."/>
            <person name="Zhao Q."/>
            <person name="Yi M."/>
            <person name="Wu J.-Y."/>
        </authorList>
    </citation>
    <scope>NUCLEOTIDE SEQUENCE</scope>
    <source>
        <strain evidence="1">MCCC 1K03223</strain>
    </source>
</reference>
<organism evidence="1 2">
    <name type="scientific">Hyphococcus flavus</name>
    <dbReference type="NCBI Taxonomy" id="1866326"/>
    <lineage>
        <taxon>Bacteria</taxon>
        <taxon>Pseudomonadati</taxon>
        <taxon>Pseudomonadota</taxon>
        <taxon>Alphaproteobacteria</taxon>
        <taxon>Parvularculales</taxon>
        <taxon>Parvularculaceae</taxon>
        <taxon>Hyphococcus</taxon>
    </lineage>
</organism>
<keyword evidence="2" id="KW-1185">Reference proteome</keyword>
<dbReference type="Proteomes" id="UP001214043">
    <property type="component" value="Chromosome"/>
</dbReference>
<dbReference type="Pfam" id="PF13489">
    <property type="entry name" value="Methyltransf_23"/>
    <property type="match status" value="1"/>
</dbReference>
<dbReference type="GO" id="GO:0032259">
    <property type="term" value="P:methylation"/>
    <property type="evidence" value="ECO:0007669"/>
    <property type="project" value="UniProtKB-KW"/>
</dbReference>
<dbReference type="GO" id="GO:0008168">
    <property type="term" value="F:methyltransferase activity"/>
    <property type="evidence" value="ECO:0007669"/>
    <property type="project" value="UniProtKB-KW"/>
</dbReference>
<accession>A0AAE9ZEV5</accession>
<dbReference type="KEGG" id="hfl:PUV54_04635"/>
<sequence>MRQPVQKKFKQAISLATPGRALEIGAHSSEKSAISILQRRKFDYVNLDISPSDVPQTVIGDICAKTADETGLEAGSFDFICATDVFEHLKTPWIAARNVVDLLKPGGVAFISTVWSWRYHPVPIDYWRFSHECLQYLFEDLECIEADFDDTQRRKDIRGFWPDGRDHVEVDELGGWRENWSVFFIGKKSAVQLK</sequence>
<dbReference type="RefSeq" id="WP_274494404.1">
    <property type="nucleotide sequence ID" value="NZ_CP118166.1"/>
</dbReference>
<keyword evidence="1" id="KW-0808">Transferase</keyword>
<keyword evidence="1" id="KW-0489">Methyltransferase</keyword>
<evidence type="ECO:0000313" key="2">
    <source>
        <dbReference type="Proteomes" id="UP001214043"/>
    </source>
</evidence>
<evidence type="ECO:0000313" key="1">
    <source>
        <dbReference type="EMBL" id="WDI32480.1"/>
    </source>
</evidence>
<dbReference type="EMBL" id="CP118166">
    <property type="protein sequence ID" value="WDI32480.1"/>
    <property type="molecule type" value="Genomic_DNA"/>
</dbReference>
<dbReference type="SUPFAM" id="SSF53335">
    <property type="entry name" value="S-adenosyl-L-methionine-dependent methyltransferases"/>
    <property type="match status" value="1"/>
</dbReference>
<name>A0AAE9ZEV5_9PROT</name>
<gene>
    <name evidence="1" type="ORF">PUV54_04635</name>
</gene>